<dbReference type="InterPro" id="IPR014772">
    <property type="entry name" value="Munc13_dom-2"/>
</dbReference>
<dbReference type="InterPro" id="IPR057984">
    <property type="entry name" value="PATROL1_C"/>
</dbReference>
<proteinExistence type="predicted"/>
<gene>
    <name evidence="2" type="ORF">LVIROSA_LOCUS3402</name>
</gene>
<protein>
    <recommendedName>
        <fullName evidence="1">MHD2 domain-containing protein</fullName>
    </recommendedName>
</protein>
<keyword evidence="3" id="KW-1185">Reference proteome</keyword>
<dbReference type="AlphaFoldDB" id="A0AAU9LML8"/>
<evidence type="ECO:0000259" key="1">
    <source>
        <dbReference type="PROSITE" id="PS51259"/>
    </source>
</evidence>
<dbReference type="PANTHER" id="PTHR31280:SF3">
    <property type="entry name" value="DNA TOPOISOMERASE 4 SUBUNIT B (DUF810)"/>
    <property type="match status" value="1"/>
</dbReference>
<dbReference type="InterPro" id="IPR008528">
    <property type="entry name" value="unc-13_homologue"/>
</dbReference>
<evidence type="ECO:0000313" key="3">
    <source>
        <dbReference type="Proteomes" id="UP001157418"/>
    </source>
</evidence>
<feature type="domain" description="MHD2" evidence="1">
    <location>
        <begin position="123"/>
        <end position="233"/>
    </location>
</feature>
<dbReference type="EMBL" id="CAKMRJ010000001">
    <property type="protein sequence ID" value="CAH1415567.1"/>
    <property type="molecule type" value="Genomic_DNA"/>
</dbReference>
<dbReference type="PROSITE" id="PS51259">
    <property type="entry name" value="MHD2"/>
    <property type="match status" value="1"/>
</dbReference>
<name>A0AAU9LML8_9ASTR</name>
<comment type="caution">
    <text evidence="2">The sequence shown here is derived from an EMBL/GenBank/DDBJ whole genome shotgun (WGS) entry which is preliminary data.</text>
</comment>
<organism evidence="2 3">
    <name type="scientific">Lactuca virosa</name>
    <dbReference type="NCBI Taxonomy" id="75947"/>
    <lineage>
        <taxon>Eukaryota</taxon>
        <taxon>Viridiplantae</taxon>
        <taxon>Streptophyta</taxon>
        <taxon>Embryophyta</taxon>
        <taxon>Tracheophyta</taxon>
        <taxon>Spermatophyta</taxon>
        <taxon>Magnoliopsida</taxon>
        <taxon>eudicotyledons</taxon>
        <taxon>Gunneridae</taxon>
        <taxon>Pentapetalae</taxon>
        <taxon>asterids</taxon>
        <taxon>campanulids</taxon>
        <taxon>Asterales</taxon>
        <taxon>Asteraceae</taxon>
        <taxon>Cichorioideae</taxon>
        <taxon>Cichorieae</taxon>
        <taxon>Lactucinae</taxon>
        <taxon>Lactuca</taxon>
    </lineage>
</organism>
<sequence>MFPIVKKKVVESVFLDEEVEEKLKELTAVKLCVRLNTLQYMQKQINLLEDGIKKSWTSTMGKTDSMLIDSESLDELFVATFDSIRDSVADAIRKICDLIGTKIIFWDLRDSFLLRLYHGTVEGSRLENLLPHIDSVLNHVCGLIDDTLRDMVVASICRAALEGYIWILLDGGPSRAFSDSDIIMMEDDLNMLQDLFVADGEGLPRSLVEVESKLAHQILSLFSLDAESVIHMLMMASENLSTGFGSKIQGQRSLDDVDTLIRVLCHKKDGEASKFLKLQYHLPASSDYVETASYESTPKSPIPMGSEFLRSASVKWGEKGNSSFRLLKKRFQEVQGGSFRWS</sequence>
<dbReference type="Proteomes" id="UP001157418">
    <property type="component" value="Unassembled WGS sequence"/>
</dbReference>
<dbReference type="PANTHER" id="PTHR31280">
    <property type="entry name" value="PROTEIN UNC-13 HOMOLOG"/>
    <property type="match status" value="1"/>
</dbReference>
<reference evidence="2 3" key="1">
    <citation type="submission" date="2022-01" db="EMBL/GenBank/DDBJ databases">
        <authorList>
            <person name="Xiong W."/>
            <person name="Schranz E."/>
        </authorList>
    </citation>
    <scope>NUCLEOTIDE SEQUENCE [LARGE SCALE GENOMIC DNA]</scope>
</reference>
<accession>A0AAU9LML8</accession>
<dbReference type="Pfam" id="PF25761">
    <property type="entry name" value="TPR_PATROL1"/>
    <property type="match status" value="1"/>
</dbReference>
<evidence type="ECO:0000313" key="2">
    <source>
        <dbReference type="EMBL" id="CAH1415567.1"/>
    </source>
</evidence>